<accession>A0A5B6VZW4</accession>
<reference evidence="2" key="1">
    <citation type="journal article" date="2019" name="Plant Biotechnol. J.">
        <title>Genome sequencing of the Australian wild diploid species Gossypium australe highlights disease resistance and delayed gland morphogenesis.</title>
        <authorList>
            <person name="Cai Y."/>
            <person name="Cai X."/>
            <person name="Wang Q."/>
            <person name="Wang P."/>
            <person name="Zhang Y."/>
            <person name="Cai C."/>
            <person name="Xu Y."/>
            <person name="Wang K."/>
            <person name="Zhou Z."/>
            <person name="Wang C."/>
            <person name="Geng S."/>
            <person name="Li B."/>
            <person name="Dong Q."/>
            <person name="Hou Y."/>
            <person name="Wang H."/>
            <person name="Ai P."/>
            <person name="Liu Z."/>
            <person name="Yi F."/>
            <person name="Sun M."/>
            <person name="An G."/>
            <person name="Cheng J."/>
            <person name="Zhang Y."/>
            <person name="Shi Q."/>
            <person name="Xie Y."/>
            <person name="Shi X."/>
            <person name="Chang Y."/>
            <person name="Huang F."/>
            <person name="Chen Y."/>
            <person name="Hong S."/>
            <person name="Mi L."/>
            <person name="Sun Q."/>
            <person name="Zhang L."/>
            <person name="Zhou B."/>
            <person name="Peng R."/>
            <person name="Zhang X."/>
            <person name="Liu F."/>
        </authorList>
    </citation>
    <scope>NUCLEOTIDE SEQUENCE [LARGE SCALE GENOMIC DNA]</scope>
    <source>
        <strain evidence="2">cv. PA1801</strain>
    </source>
</reference>
<sequence length="158" mass="18236">MLSFLKLKRLEDSLVVNVAPLFRDFIDTLVLQDLGFKGPAFIWQRGRVFERLDRAIGNDVCTLKRMKLNCISALRNQDGEWSYDLDILQSEAFIFYQNLYGREQAPLKTLPPNSFPNLDSRDIKFLGKCVLYDVTKKALFDMAPLKASSNDSYHALFF</sequence>
<keyword evidence="1" id="KW-0548">Nucleotidyltransferase</keyword>
<comment type="caution">
    <text evidence="1">The sequence shown here is derived from an EMBL/GenBank/DDBJ whole genome shotgun (WGS) entry which is preliminary data.</text>
</comment>
<keyword evidence="1" id="KW-0808">Transferase</keyword>
<name>A0A5B6VZW4_9ROSI</name>
<dbReference type="AlphaFoldDB" id="A0A5B6VZW4"/>
<proteinExistence type="predicted"/>
<organism evidence="1 2">
    <name type="scientific">Gossypium australe</name>
    <dbReference type="NCBI Taxonomy" id="47621"/>
    <lineage>
        <taxon>Eukaryota</taxon>
        <taxon>Viridiplantae</taxon>
        <taxon>Streptophyta</taxon>
        <taxon>Embryophyta</taxon>
        <taxon>Tracheophyta</taxon>
        <taxon>Spermatophyta</taxon>
        <taxon>Magnoliopsida</taxon>
        <taxon>eudicotyledons</taxon>
        <taxon>Gunneridae</taxon>
        <taxon>Pentapetalae</taxon>
        <taxon>rosids</taxon>
        <taxon>malvids</taxon>
        <taxon>Malvales</taxon>
        <taxon>Malvaceae</taxon>
        <taxon>Malvoideae</taxon>
        <taxon>Gossypium</taxon>
    </lineage>
</organism>
<evidence type="ECO:0000313" key="2">
    <source>
        <dbReference type="Proteomes" id="UP000325315"/>
    </source>
</evidence>
<dbReference type="GO" id="GO:0003964">
    <property type="term" value="F:RNA-directed DNA polymerase activity"/>
    <property type="evidence" value="ECO:0007669"/>
    <property type="project" value="UniProtKB-KW"/>
</dbReference>
<dbReference type="EMBL" id="SMMG02000005">
    <property type="protein sequence ID" value="KAA3474367.1"/>
    <property type="molecule type" value="Genomic_DNA"/>
</dbReference>
<evidence type="ECO:0000313" key="1">
    <source>
        <dbReference type="EMBL" id="KAA3474367.1"/>
    </source>
</evidence>
<gene>
    <name evidence="1" type="ORF">EPI10_024662</name>
</gene>
<keyword evidence="1" id="KW-0695">RNA-directed DNA polymerase</keyword>
<dbReference type="OrthoDB" id="1934719at2759"/>
<dbReference type="Proteomes" id="UP000325315">
    <property type="component" value="Unassembled WGS sequence"/>
</dbReference>
<keyword evidence="2" id="KW-1185">Reference proteome</keyword>
<protein>
    <submittedName>
        <fullName evidence="1">LINE-1 reverse transcriptase</fullName>
    </submittedName>
</protein>